<dbReference type="GO" id="GO:0006508">
    <property type="term" value="P:proteolysis"/>
    <property type="evidence" value="ECO:0007669"/>
    <property type="project" value="UniProtKB-KW"/>
</dbReference>
<evidence type="ECO:0000313" key="10">
    <source>
        <dbReference type="Proteomes" id="UP000248340"/>
    </source>
</evidence>
<keyword evidence="6" id="KW-0865">Zymogen</keyword>
<dbReference type="EMBL" id="KZ821674">
    <property type="protein sequence ID" value="PYH87106.1"/>
    <property type="molecule type" value="Genomic_DNA"/>
</dbReference>
<evidence type="ECO:0000259" key="8">
    <source>
        <dbReference type="Pfam" id="PF00656"/>
    </source>
</evidence>
<evidence type="ECO:0000256" key="5">
    <source>
        <dbReference type="ARBA" id="ARBA00022807"/>
    </source>
</evidence>
<dbReference type="InterPro" id="IPR029030">
    <property type="entry name" value="Caspase-like_dom_sf"/>
</dbReference>
<evidence type="ECO:0000256" key="3">
    <source>
        <dbReference type="ARBA" id="ARBA00022670"/>
    </source>
</evidence>
<protein>
    <recommendedName>
        <fullName evidence="8">Peptidase C14 caspase domain-containing protein</fullName>
    </recommendedName>
</protein>
<feature type="domain" description="Peptidase C14 caspase" evidence="8">
    <location>
        <begin position="13"/>
        <end position="260"/>
    </location>
</feature>
<dbReference type="InterPro" id="IPR050452">
    <property type="entry name" value="Metacaspase"/>
</dbReference>
<accession>A0A319CNP5</accession>
<keyword evidence="3" id="KW-0645">Protease</keyword>
<dbReference type="RefSeq" id="XP_025497306.1">
    <property type="nucleotide sequence ID" value="XM_025636756.1"/>
</dbReference>
<dbReference type="GO" id="GO:0004197">
    <property type="term" value="F:cysteine-type endopeptidase activity"/>
    <property type="evidence" value="ECO:0007669"/>
    <property type="project" value="InterPro"/>
</dbReference>
<dbReference type="PANTHER" id="PTHR48104:SF30">
    <property type="entry name" value="METACASPASE-1"/>
    <property type="match status" value="1"/>
</dbReference>
<reference evidence="9 10" key="1">
    <citation type="submission" date="2016-12" db="EMBL/GenBank/DDBJ databases">
        <title>The genomes of Aspergillus section Nigri reveals drivers in fungal speciation.</title>
        <authorList>
            <consortium name="DOE Joint Genome Institute"/>
            <person name="Vesth T.C."/>
            <person name="Nybo J."/>
            <person name="Theobald S."/>
            <person name="Brandl J."/>
            <person name="Frisvad J.C."/>
            <person name="Nielsen K.F."/>
            <person name="Lyhne E.K."/>
            <person name="Kogle M.E."/>
            <person name="Kuo A."/>
            <person name="Riley R."/>
            <person name="Clum A."/>
            <person name="Nolan M."/>
            <person name="Lipzen A."/>
            <person name="Salamov A."/>
            <person name="Henrissat B."/>
            <person name="Wiebenga A."/>
            <person name="De Vries R.P."/>
            <person name="Grigoriev I.V."/>
            <person name="Mortensen U.H."/>
            <person name="Andersen M.R."/>
            <person name="Baker S.E."/>
        </authorList>
    </citation>
    <scope>NUCLEOTIDE SEQUENCE [LARGE SCALE GENOMIC DNA]</scope>
    <source>
        <strain evidence="9 10">CBS 121591</strain>
    </source>
</reference>
<evidence type="ECO:0000256" key="4">
    <source>
        <dbReference type="ARBA" id="ARBA00022703"/>
    </source>
</evidence>
<dbReference type="GO" id="GO:0006915">
    <property type="term" value="P:apoptotic process"/>
    <property type="evidence" value="ECO:0007669"/>
    <property type="project" value="UniProtKB-KW"/>
</dbReference>
<dbReference type="GeneID" id="37139497"/>
<dbReference type="Pfam" id="PF00656">
    <property type="entry name" value="Peptidase_C14"/>
    <property type="match status" value="1"/>
</dbReference>
<evidence type="ECO:0000256" key="7">
    <source>
        <dbReference type="SAM" id="MobiDB-lite"/>
    </source>
</evidence>
<organism evidence="9 10">
    <name type="scientific">Aspergillus uvarum CBS 121591</name>
    <dbReference type="NCBI Taxonomy" id="1448315"/>
    <lineage>
        <taxon>Eukaryota</taxon>
        <taxon>Fungi</taxon>
        <taxon>Dikarya</taxon>
        <taxon>Ascomycota</taxon>
        <taxon>Pezizomycotina</taxon>
        <taxon>Eurotiomycetes</taxon>
        <taxon>Eurotiomycetidae</taxon>
        <taxon>Eurotiales</taxon>
        <taxon>Aspergillaceae</taxon>
        <taxon>Aspergillus</taxon>
        <taxon>Aspergillus subgen. Circumdati</taxon>
    </lineage>
</organism>
<dbReference type="GO" id="GO:0005737">
    <property type="term" value="C:cytoplasm"/>
    <property type="evidence" value="ECO:0007669"/>
    <property type="project" value="TreeGrafter"/>
</dbReference>
<dbReference type="AlphaFoldDB" id="A0A319CNP5"/>
<dbReference type="Gene3D" id="3.40.50.1460">
    <property type="match status" value="1"/>
</dbReference>
<name>A0A319CNP5_9EURO</name>
<keyword evidence="5" id="KW-0378">Hydrolase</keyword>
<evidence type="ECO:0000256" key="1">
    <source>
        <dbReference type="ARBA" id="ARBA00003621"/>
    </source>
</evidence>
<dbReference type="Proteomes" id="UP000248340">
    <property type="component" value="Unassembled WGS sequence"/>
</dbReference>
<sequence length="595" mass="66655">MESSSERSSSKRALLIASPIHGLRGPLNDVETIARVLERQSFQIIRCCGPNATRNGILTAWRNLIDTSTTGDAVTIYYSGHGGLVKSSEPDTDIHRPLQFILPFDYDKSTDDDFRGILEIELSHLLLETTEKTDNVTIILDCCHAGRMARHPRHGRRANPKRIADVQYRNLRQHLTQLRQSGHLARELDPFGNPNAVRVMAAAATETAWECEGPEGEWTGALTNALASAIDEAGQRQVSWRSTLLRVHELVHVQFPQQHPVAEGPDTRLLFATQRIASSAVLLKMQGNDPVLQSGYVSGVHKGDVYVLMPAGHEVPDSRFRIGEATVIALNGFKAKVTVELDSPGDATHAGPSRMTEVAASSKPNSSDSTHPELPGAIPRWVLMCYQQRGENGHKYAHVRVCRGDRDRQLFQKLKSEYSSRLDIRRSFRPVKLMHFTQFKPDSGDYIAAREDNVWPENGIPDWDIPDSESPAAARLRKIATDSKYLAHRFNLSHENDGCMKWRKLKYALIRGIASAFPRVHDAEAAPTHIGETSVIETIPKRLRKEIQYSPTGNPPSWGLIVEEDVDTSVWKRAVKENLIRPRPNRPLGLMRLYF</sequence>
<feature type="region of interest" description="Disordered" evidence="7">
    <location>
        <begin position="343"/>
        <end position="373"/>
    </location>
</feature>
<evidence type="ECO:0000256" key="2">
    <source>
        <dbReference type="ARBA" id="ARBA00009005"/>
    </source>
</evidence>
<dbReference type="InterPro" id="IPR011600">
    <property type="entry name" value="Pept_C14_caspase"/>
</dbReference>
<dbReference type="SUPFAM" id="SSF52129">
    <property type="entry name" value="Caspase-like"/>
    <property type="match status" value="1"/>
</dbReference>
<dbReference type="VEuPathDB" id="FungiDB:BO82DRAFT_360219"/>
<dbReference type="OrthoDB" id="3223806at2759"/>
<gene>
    <name evidence="9" type="ORF">BO82DRAFT_360219</name>
</gene>
<evidence type="ECO:0000256" key="6">
    <source>
        <dbReference type="ARBA" id="ARBA00023145"/>
    </source>
</evidence>
<keyword evidence="5" id="KW-0788">Thiol protease</keyword>
<comment type="function">
    <text evidence="1">Involved in cell death (apoptosis).</text>
</comment>
<keyword evidence="4" id="KW-0053">Apoptosis</keyword>
<keyword evidence="10" id="KW-1185">Reference proteome</keyword>
<evidence type="ECO:0000313" key="9">
    <source>
        <dbReference type="EMBL" id="PYH87106.1"/>
    </source>
</evidence>
<proteinExistence type="inferred from homology"/>
<dbReference type="PANTHER" id="PTHR48104">
    <property type="entry name" value="METACASPASE-4"/>
    <property type="match status" value="1"/>
</dbReference>
<comment type="similarity">
    <text evidence="2">Belongs to the peptidase C14B family.</text>
</comment>